<dbReference type="PROSITE" id="PS50837">
    <property type="entry name" value="NACHT"/>
    <property type="match status" value="1"/>
</dbReference>
<dbReference type="PROSITE" id="PS50188">
    <property type="entry name" value="B302_SPRY"/>
    <property type="match status" value="1"/>
</dbReference>
<evidence type="ECO:0000256" key="10">
    <source>
        <dbReference type="PROSITE-ProRule" id="PRU00175"/>
    </source>
</evidence>
<dbReference type="InterPro" id="IPR013320">
    <property type="entry name" value="ConA-like_dom_sf"/>
</dbReference>
<dbReference type="Gene3D" id="3.40.50.300">
    <property type="entry name" value="P-loop containing nucleotide triphosphate hydrolases"/>
    <property type="match status" value="1"/>
</dbReference>
<evidence type="ECO:0000313" key="15">
    <source>
        <dbReference type="Proteomes" id="UP000808372"/>
    </source>
</evidence>
<dbReference type="PANTHER" id="PTHR24106">
    <property type="entry name" value="NACHT, LRR AND CARD DOMAINS-CONTAINING"/>
    <property type="match status" value="1"/>
</dbReference>
<dbReference type="Gene3D" id="3.30.40.10">
    <property type="entry name" value="Zinc/RING finger domain, C3HC4 (zinc finger)"/>
    <property type="match status" value="1"/>
</dbReference>
<keyword evidence="6" id="KW-0547">Nucleotide-binding</keyword>
<dbReference type="Pfam" id="PF13516">
    <property type="entry name" value="LRR_6"/>
    <property type="match status" value="5"/>
</dbReference>
<keyword evidence="4" id="KW-0479">Metal-binding</keyword>
<dbReference type="RefSeq" id="XP_038872370.1">
    <property type="nucleotide sequence ID" value="XM_039016442.1"/>
</dbReference>
<keyword evidence="3" id="KW-0433">Leucine-rich repeat</keyword>
<evidence type="ECO:0000259" key="12">
    <source>
        <dbReference type="PROSITE" id="PS50089"/>
    </source>
</evidence>
<keyword evidence="9" id="KW-0067">ATP-binding</keyword>
<dbReference type="InterPro" id="IPR041075">
    <property type="entry name" value="NOD1/2_WH"/>
</dbReference>
<dbReference type="InterPro" id="IPR013083">
    <property type="entry name" value="Znf_RING/FYVE/PHD"/>
</dbReference>
<dbReference type="SMART" id="SM00449">
    <property type="entry name" value="SPRY"/>
    <property type="match status" value="1"/>
</dbReference>
<dbReference type="RefSeq" id="XP_038872368.1">
    <property type="nucleotide sequence ID" value="XM_039016440.1"/>
</dbReference>
<feature type="region of interest" description="Disordered" evidence="11">
    <location>
        <begin position="50"/>
        <end position="70"/>
    </location>
</feature>
<dbReference type="Pfam" id="PF13765">
    <property type="entry name" value="PRY"/>
    <property type="match status" value="1"/>
</dbReference>
<evidence type="ECO:0000256" key="1">
    <source>
        <dbReference type="ARBA" id="ARBA00004496"/>
    </source>
</evidence>
<dbReference type="SUPFAM" id="SSF49899">
    <property type="entry name" value="Concanavalin A-like lectins/glucanases"/>
    <property type="match status" value="1"/>
</dbReference>
<dbReference type="PROSITE" id="PS50089">
    <property type="entry name" value="ZF_RING_2"/>
    <property type="match status" value="1"/>
</dbReference>
<dbReference type="InterPro" id="IPR003879">
    <property type="entry name" value="Butyrophylin_SPRY"/>
</dbReference>
<dbReference type="InterPro" id="IPR032675">
    <property type="entry name" value="LRR_dom_sf"/>
</dbReference>
<dbReference type="Gene3D" id="2.60.120.920">
    <property type="match status" value="1"/>
</dbReference>
<dbReference type="GeneID" id="120065435"/>
<dbReference type="RefSeq" id="XP_038872371.1">
    <property type="nucleotide sequence ID" value="XM_039016443.1"/>
</dbReference>
<proteinExistence type="predicted"/>
<dbReference type="FunFam" id="3.40.50.300:FF:000210">
    <property type="entry name" value="Si:dkey-16p6.1"/>
    <property type="match status" value="1"/>
</dbReference>
<evidence type="ECO:0000256" key="6">
    <source>
        <dbReference type="ARBA" id="ARBA00022741"/>
    </source>
</evidence>
<dbReference type="PROSITE" id="PS51450">
    <property type="entry name" value="LRR"/>
    <property type="match status" value="1"/>
</dbReference>
<evidence type="ECO:0000256" key="4">
    <source>
        <dbReference type="ARBA" id="ARBA00022723"/>
    </source>
</evidence>
<keyword evidence="5" id="KW-0677">Repeat</keyword>
<keyword evidence="8" id="KW-0862">Zinc</keyword>
<dbReference type="Pfam" id="PF14484">
    <property type="entry name" value="FISNA"/>
    <property type="match status" value="1"/>
</dbReference>
<dbReference type="Pfam" id="PF17779">
    <property type="entry name" value="WHD_NOD2"/>
    <property type="match status" value="1"/>
</dbReference>
<evidence type="ECO:0000259" key="14">
    <source>
        <dbReference type="PROSITE" id="PS50837"/>
    </source>
</evidence>
<dbReference type="InterPro" id="IPR003877">
    <property type="entry name" value="SPRY_dom"/>
</dbReference>
<dbReference type="InterPro" id="IPR043136">
    <property type="entry name" value="B30.2/SPRY_sf"/>
</dbReference>
<evidence type="ECO:0000313" key="19">
    <source>
        <dbReference type="RefSeq" id="XP_038872371.1"/>
    </source>
</evidence>
<dbReference type="SMART" id="SM01288">
    <property type="entry name" value="FISNA"/>
    <property type="match status" value="1"/>
</dbReference>
<evidence type="ECO:0000259" key="13">
    <source>
        <dbReference type="PROSITE" id="PS50188"/>
    </source>
</evidence>
<evidence type="ECO:0000256" key="8">
    <source>
        <dbReference type="ARBA" id="ARBA00022833"/>
    </source>
</evidence>
<dbReference type="Pfam" id="PF17776">
    <property type="entry name" value="NLRC4_HD2"/>
    <property type="match status" value="1"/>
</dbReference>
<dbReference type="InterPro" id="IPR029495">
    <property type="entry name" value="NACHT-assoc"/>
</dbReference>
<dbReference type="GO" id="GO:0005524">
    <property type="term" value="F:ATP binding"/>
    <property type="evidence" value="ECO:0007669"/>
    <property type="project" value="UniProtKB-KW"/>
</dbReference>
<dbReference type="AlphaFoldDB" id="A0A8U1H8N2"/>
<dbReference type="InterPro" id="IPR001870">
    <property type="entry name" value="B30.2/SPRY"/>
</dbReference>
<dbReference type="InterPro" id="IPR041267">
    <property type="entry name" value="NLRP_HD2"/>
</dbReference>
<protein>
    <submittedName>
        <fullName evidence="16 17">NACHT, LRR and PYD domains-containing protein 12-like isoform X1</fullName>
    </submittedName>
</protein>
<feature type="domain" description="B30.2/SPRY" evidence="13">
    <location>
        <begin position="956"/>
        <end position="1155"/>
    </location>
</feature>
<dbReference type="InterPro" id="IPR051261">
    <property type="entry name" value="NLR"/>
</dbReference>
<evidence type="ECO:0000256" key="9">
    <source>
        <dbReference type="ARBA" id="ARBA00022840"/>
    </source>
</evidence>
<gene>
    <name evidence="16 17 18 19" type="primary">LOC120065435</name>
</gene>
<dbReference type="Pfam" id="PF05729">
    <property type="entry name" value="NACHT"/>
    <property type="match status" value="1"/>
</dbReference>
<sequence length="1187" mass="133698">MEHSSEWSWRAGLTKHQSSCSMCEQGLRDPVSLNCGHRVCRQCIGSYRDQPAPSGDPGCPQCGKRSRTHSEPNLLQQHGIKHQEITEDQHVEEHRVASIPTSIRAQDGSTIIAPFIYNSTVRDIIITVPKTEAPHSCSTEQVNDILKTYKASLRKKFALVLEGTAVDQTPLNRIYTQLYITQGECEGVNKEHEVRQIEYTSRRKTSPDTPIDCNNIFKQSHGEEEHIRTVLTKGIAGIGKTVSVKKFIVDWAEGQANQDVDFIFVLPFRELNLIKKQCSLHGLLNGFHPELSEIEDVKKYTDCEVLFIFDGLDESRLPLDFQNNETLFDMTQISSVDELLTNLIKGTLFPKALLWITSRPAAANQIPRDLVSRISEVRGFTDTQREEYFKKRFGEGKLANKIISHVKTSRSLHIMCHIPVFCWITAKVLEDVFRRQRNERGEILTTLTEMYARLMVIQINLANEKYQGQNERDRQKILASKKIFILNLAQLAFEQLQEGNIIFDEEDLRNCGIDVSEASTYSEFCTEFLKEECGLYTKVYCFVHLTFQEFLAALHVFHCCVSNNIKALGSFLENASAALPLHELLKMMVDKAMNSLNGHLDLFLRFLVGITLDSNQRLLQGLLPKTKISSEAVEEIRKYLKNPGAHHVSPERYINLFLCLTEMKDNSVQENVQKFLESGEELSPADCSALAYVLLMSEEVQDEFDLVKYNTSEEGHDRLVPAVRNCRKAILSGYTLSNQVCDTLASVLQSAYSPLRELDLRNSELFDDGEFILFAGLEDPHCKLETLRLTGCGITGESCEILVSLNLSLIELDLSYNRLKDYGVKLLAAGLLSLHCKLEKLRLNRCCLTEDCCEELASALSSTSSHLRELDLSHNDLQDSGVKLLSAGLGHQNCRLEILRLSFCKVTEEGCAVLASALWSNPSHLRELDLSFNHPGDSGVKLLSAKLEEAHCNLNVDHNEEIWIEPQLLKKYACEPTLDLNTVSRHLSLSQGNRQVTGVRQQQLYPDHPERFDCPQVLCTEGLSGRHYWEAEGSGHLTVIGVAYKGISRKGNGRVCKLGSNDNSWCLACSKYHDSADYNNETTKITSPPKLSEQNKRVGVFLDHPAGTVSFYEVSSDTMTHLYTFQTTFTEPLYPAFGIQSTNSSVSFGVASNPVEAKRPSVEEFQELGGISLIGGFLHKDLFHYRN</sequence>
<keyword evidence="15" id="KW-1185">Reference proteome</keyword>
<dbReference type="PROSITE" id="PS00518">
    <property type="entry name" value="ZF_RING_1"/>
    <property type="match status" value="1"/>
</dbReference>
<dbReference type="InterPro" id="IPR001611">
    <property type="entry name" value="Leu-rich_rpt"/>
</dbReference>
<keyword evidence="7 10" id="KW-0863">Zinc-finger</keyword>
<organism evidence="15 18">
    <name type="scientific">Salvelinus namaycush</name>
    <name type="common">Lake trout</name>
    <name type="synonym">Salmo namaycush</name>
    <dbReference type="NCBI Taxonomy" id="8040"/>
    <lineage>
        <taxon>Eukaryota</taxon>
        <taxon>Metazoa</taxon>
        <taxon>Chordata</taxon>
        <taxon>Craniata</taxon>
        <taxon>Vertebrata</taxon>
        <taxon>Euteleostomi</taxon>
        <taxon>Actinopterygii</taxon>
        <taxon>Neopterygii</taxon>
        <taxon>Teleostei</taxon>
        <taxon>Protacanthopterygii</taxon>
        <taxon>Salmoniformes</taxon>
        <taxon>Salmonidae</taxon>
        <taxon>Salmoninae</taxon>
        <taxon>Salvelinus</taxon>
    </lineage>
</organism>
<dbReference type="GO" id="GO:0008270">
    <property type="term" value="F:zinc ion binding"/>
    <property type="evidence" value="ECO:0007669"/>
    <property type="project" value="UniProtKB-KW"/>
</dbReference>
<dbReference type="InterPro" id="IPR007111">
    <property type="entry name" value="NACHT_NTPase"/>
</dbReference>
<dbReference type="SUPFAM" id="SSF57850">
    <property type="entry name" value="RING/U-box"/>
    <property type="match status" value="1"/>
</dbReference>
<dbReference type="SMART" id="SM00184">
    <property type="entry name" value="RING"/>
    <property type="match status" value="1"/>
</dbReference>
<reference evidence="16 17" key="1">
    <citation type="submission" date="2025-04" db="UniProtKB">
        <authorList>
            <consortium name="RefSeq"/>
        </authorList>
    </citation>
    <scope>IDENTIFICATION</scope>
    <source>
        <tissue evidence="16 17">White muscle</tissue>
    </source>
</reference>
<dbReference type="InterPro" id="IPR027417">
    <property type="entry name" value="P-loop_NTPase"/>
</dbReference>
<accession>A0A8U1H8N2</accession>
<evidence type="ECO:0000313" key="16">
    <source>
        <dbReference type="RefSeq" id="XP_038872368.1"/>
    </source>
</evidence>
<comment type="subcellular location">
    <subcellularLocation>
        <location evidence="1">Cytoplasm</location>
    </subcellularLocation>
</comment>
<name>A0A8U1H8N2_SALNM</name>
<evidence type="ECO:0000313" key="17">
    <source>
        <dbReference type="RefSeq" id="XP_038872369.1"/>
    </source>
</evidence>
<evidence type="ECO:0000256" key="5">
    <source>
        <dbReference type="ARBA" id="ARBA00022737"/>
    </source>
</evidence>
<dbReference type="SMART" id="SM00589">
    <property type="entry name" value="PRY"/>
    <property type="match status" value="1"/>
</dbReference>
<feature type="domain" description="NACHT" evidence="14">
    <location>
        <begin position="228"/>
        <end position="362"/>
    </location>
</feature>
<dbReference type="InterPro" id="IPR001841">
    <property type="entry name" value="Znf_RING"/>
</dbReference>
<dbReference type="Pfam" id="PF15227">
    <property type="entry name" value="zf-C3HC4_4"/>
    <property type="match status" value="1"/>
</dbReference>
<dbReference type="Proteomes" id="UP000808372">
    <property type="component" value="Chromosome 20"/>
</dbReference>
<keyword evidence="2" id="KW-0963">Cytoplasm</keyword>
<evidence type="ECO:0000313" key="18">
    <source>
        <dbReference type="RefSeq" id="XP_038872370.1"/>
    </source>
</evidence>
<dbReference type="InterPro" id="IPR017907">
    <property type="entry name" value="Znf_RING_CS"/>
</dbReference>
<evidence type="ECO:0000256" key="7">
    <source>
        <dbReference type="ARBA" id="ARBA00022771"/>
    </source>
</evidence>
<evidence type="ECO:0000256" key="3">
    <source>
        <dbReference type="ARBA" id="ARBA00022614"/>
    </source>
</evidence>
<dbReference type="CDD" id="cd16040">
    <property type="entry name" value="SPRY_PRY_SNTX"/>
    <property type="match status" value="1"/>
</dbReference>
<dbReference type="Gene3D" id="3.80.10.10">
    <property type="entry name" value="Ribonuclease Inhibitor"/>
    <property type="match status" value="2"/>
</dbReference>
<dbReference type="KEGG" id="snh:120065435"/>
<dbReference type="SUPFAM" id="SSF52047">
    <property type="entry name" value="RNI-like"/>
    <property type="match status" value="1"/>
</dbReference>
<evidence type="ECO:0000256" key="11">
    <source>
        <dbReference type="SAM" id="MobiDB-lite"/>
    </source>
</evidence>
<feature type="domain" description="RING-type" evidence="12">
    <location>
        <begin position="20"/>
        <end position="62"/>
    </location>
</feature>
<evidence type="ECO:0000256" key="2">
    <source>
        <dbReference type="ARBA" id="ARBA00022490"/>
    </source>
</evidence>
<dbReference type="RefSeq" id="XP_038872369.1">
    <property type="nucleotide sequence ID" value="XM_039016441.1"/>
</dbReference>
<dbReference type="InterPro" id="IPR006574">
    <property type="entry name" value="PRY"/>
</dbReference>
<dbReference type="PRINTS" id="PR01407">
    <property type="entry name" value="BUTYPHLNCDUF"/>
</dbReference>
<dbReference type="Pfam" id="PF00622">
    <property type="entry name" value="SPRY"/>
    <property type="match status" value="1"/>
</dbReference>
<dbReference type="SMART" id="SM00368">
    <property type="entry name" value="LRR_RI"/>
    <property type="match status" value="7"/>
</dbReference>
<dbReference type="GO" id="GO:0005737">
    <property type="term" value="C:cytoplasm"/>
    <property type="evidence" value="ECO:0007669"/>
    <property type="project" value="UniProtKB-SubCell"/>
</dbReference>